<dbReference type="GO" id="GO:0005778">
    <property type="term" value="C:peroxisomal membrane"/>
    <property type="evidence" value="ECO:0007669"/>
    <property type="project" value="UniProtKB-SubCell"/>
</dbReference>
<evidence type="ECO:0000259" key="12">
    <source>
        <dbReference type="Pfam" id="PF04695"/>
    </source>
</evidence>
<dbReference type="InterPro" id="IPR036388">
    <property type="entry name" value="WH-like_DNA-bd_sf"/>
</dbReference>
<dbReference type="Pfam" id="PF04695">
    <property type="entry name" value="Pex14_N"/>
    <property type="match status" value="1"/>
</dbReference>
<dbReference type="Gene3D" id="1.10.10.10">
    <property type="entry name" value="Winged helix-like DNA-binding domain superfamily/Winged helix DNA-binding domain"/>
    <property type="match status" value="1"/>
</dbReference>
<feature type="compositionally biased region" description="Low complexity" evidence="11">
    <location>
        <begin position="316"/>
        <end position="329"/>
    </location>
</feature>
<feature type="region of interest" description="Disordered" evidence="11">
    <location>
        <begin position="243"/>
        <end position="271"/>
    </location>
</feature>
<keyword evidence="5 10" id="KW-0472">Membrane</keyword>
<dbReference type="OrthoDB" id="5549158at2759"/>
<dbReference type="InterPro" id="IPR006785">
    <property type="entry name" value="Pex14_N"/>
</dbReference>
<dbReference type="STRING" id="27349.A0A0L6USM3"/>
<evidence type="ECO:0000256" key="7">
    <source>
        <dbReference type="ARBA" id="ARBA00029502"/>
    </source>
</evidence>
<dbReference type="AlphaFoldDB" id="A0A0L6USM3"/>
<sequence length="459" mass="49382">MGSISSNRDSLISSAVGFLQDPTVASSPLAKKIAFLESKGLTSSEIEEALRRASNLSTTQNSFAAGYRGPYQADRNATDWRDWFVMTVVGGGVGYLLINLAKKFLIPALRPPARTELEEAQARLEQKYDEISGFLQTIQTDTEIVKKEMTQQTEKLDLAMKDVESAVEECLSGEIKRDQELDSVKQEVEGLRTCVQQVCAPSDRPAAWMMQSNKEAQTAAIVDLQTELKSLKSLMAARPGTTSISNLAGSTSNGISPRSQPNGAGLNSFGIQSQSNSLSKFNTTRPVGIPAWQLASGYNAIPSSQTSNGDPSSNQTGPTTTPSASPGTPVLGHINGSGVSILDDHNRSGPATLELHNGRQSLTEDEDDHIINSKYTTDDSIPSVNDAAKTSIEVPLSSPPCNSYQAGVVTGYKMVLRSNLATQNLLTLEMRVPVRICDSTAPSKLAPPVLSYCRLRQRE</sequence>
<evidence type="ECO:0000256" key="10">
    <source>
        <dbReference type="RuleBase" id="RU367032"/>
    </source>
</evidence>
<feature type="compositionally biased region" description="Polar residues" evidence="11">
    <location>
        <begin position="243"/>
        <end position="262"/>
    </location>
</feature>
<evidence type="ECO:0000256" key="9">
    <source>
        <dbReference type="ARBA" id="ARBA00046271"/>
    </source>
</evidence>
<evidence type="ECO:0000256" key="2">
    <source>
        <dbReference type="ARBA" id="ARBA00022448"/>
    </source>
</evidence>
<feature type="domain" description="Peroxisome membrane anchor protein Pex14p N-terminal" evidence="12">
    <location>
        <begin position="8"/>
        <end position="52"/>
    </location>
</feature>
<organism evidence="13 14">
    <name type="scientific">Puccinia sorghi</name>
    <dbReference type="NCBI Taxonomy" id="27349"/>
    <lineage>
        <taxon>Eukaryota</taxon>
        <taxon>Fungi</taxon>
        <taxon>Dikarya</taxon>
        <taxon>Basidiomycota</taxon>
        <taxon>Pucciniomycotina</taxon>
        <taxon>Pucciniomycetes</taxon>
        <taxon>Pucciniales</taxon>
        <taxon>Pucciniaceae</taxon>
        <taxon>Puccinia</taxon>
    </lineage>
</organism>
<evidence type="ECO:0000256" key="6">
    <source>
        <dbReference type="ARBA" id="ARBA00023140"/>
    </source>
</evidence>
<accession>A0A0L6USM3</accession>
<evidence type="ECO:0000313" key="13">
    <source>
        <dbReference type="EMBL" id="KNZ51504.1"/>
    </source>
</evidence>
<dbReference type="PANTHER" id="PTHR23058">
    <property type="entry name" value="PEROXISOMAL MEMBRANE PROTEIN PEX14"/>
    <property type="match status" value="1"/>
</dbReference>
<protein>
    <recommendedName>
        <fullName evidence="7 10">Peroxisomal membrane protein PEX14</fullName>
    </recommendedName>
    <alternativeName>
        <fullName evidence="8 10">Peroxin-14</fullName>
    </alternativeName>
</protein>
<reference evidence="13 14" key="1">
    <citation type="submission" date="2015-08" db="EMBL/GenBank/DDBJ databases">
        <title>Next Generation Sequencing and Analysis of the Genome of Puccinia sorghi L Schw, the Causal Agent of Maize Common Rust.</title>
        <authorList>
            <person name="Rochi L."/>
            <person name="Burguener G."/>
            <person name="Darino M."/>
            <person name="Turjanski A."/>
            <person name="Kreff E."/>
            <person name="Dieguez M.J."/>
            <person name="Sacco F."/>
        </authorList>
    </citation>
    <scope>NUCLEOTIDE SEQUENCE [LARGE SCALE GENOMIC DNA]</scope>
    <source>
        <strain evidence="13 14">RO10H11247</strain>
    </source>
</reference>
<dbReference type="Proteomes" id="UP000037035">
    <property type="component" value="Unassembled WGS sequence"/>
</dbReference>
<dbReference type="PANTHER" id="PTHR23058:SF0">
    <property type="entry name" value="PEROXISOMAL MEMBRANE PROTEIN PEX14"/>
    <property type="match status" value="1"/>
</dbReference>
<keyword evidence="6 10" id="KW-0576">Peroxisome</keyword>
<comment type="caution">
    <text evidence="13">The sequence shown here is derived from an EMBL/GenBank/DDBJ whole genome shotgun (WGS) entry which is preliminary data.</text>
</comment>
<dbReference type="GO" id="GO:1990429">
    <property type="term" value="C:peroxisomal importomer complex"/>
    <property type="evidence" value="ECO:0007669"/>
    <property type="project" value="TreeGrafter"/>
</dbReference>
<evidence type="ECO:0000313" key="14">
    <source>
        <dbReference type="Proteomes" id="UP000037035"/>
    </source>
</evidence>
<dbReference type="EMBL" id="LAVV01008974">
    <property type="protein sequence ID" value="KNZ51504.1"/>
    <property type="molecule type" value="Genomic_DNA"/>
</dbReference>
<name>A0A0L6USM3_9BASI</name>
<keyword evidence="3 10" id="KW-0653">Protein transport</keyword>
<comment type="function">
    <text evidence="10">Component of the PEX13-PEX14 docking complex, a translocon channel that specifically mediates the import of peroxisomal cargo proteins bound to PEX5 receptor. The PEX13-PEX14 docking complex forms a large import pore which can be opened to a diameter of about 9 nm. Mechanistically, PEX5 receptor along with cargo proteins associates with the PEX14 subunit of the PEX13-PEX14 docking complex in the cytosol, leading to the insertion of the receptor into the organelle membrane with the concomitant translocation of the cargo into the peroxisome matrix.</text>
</comment>
<comment type="similarity">
    <text evidence="1 10">Belongs to the peroxin-14 family.</text>
</comment>
<dbReference type="GO" id="GO:0005102">
    <property type="term" value="F:signaling receptor binding"/>
    <property type="evidence" value="ECO:0007669"/>
    <property type="project" value="TreeGrafter"/>
</dbReference>
<evidence type="ECO:0000256" key="5">
    <source>
        <dbReference type="ARBA" id="ARBA00023136"/>
    </source>
</evidence>
<comment type="subcellular location">
    <subcellularLocation>
        <location evidence="9 10">Peroxisome membrane</location>
    </subcellularLocation>
</comment>
<gene>
    <name evidence="13" type="ORF">VP01_3925g1</name>
</gene>
<dbReference type="VEuPathDB" id="FungiDB:VP01_3925g1"/>
<keyword evidence="4" id="KW-0811">Translocation</keyword>
<evidence type="ECO:0000256" key="8">
    <source>
        <dbReference type="ARBA" id="ARBA00029691"/>
    </source>
</evidence>
<dbReference type="GO" id="GO:0016560">
    <property type="term" value="P:protein import into peroxisome matrix, docking"/>
    <property type="evidence" value="ECO:0007669"/>
    <property type="project" value="UniProtKB-UniRule"/>
</dbReference>
<evidence type="ECO:0000256" key="4">
    <source>
        <dbReference type="ARBA" id="ARBA00023010"/>
    </source>
</evidence>
<feature type="region of interest" description="Disordered" evidence="11">
    <location>
        <begin position="300"/>
        <end position="351"/>
    </location>
</feature>
<evidence type="ECO:0000256" key="1">
    <source>
        <dbReference type="ARBA" id="ARBA00005443"/>
    </source>
</evidence>
<feature type="compositionally biased region" description="Polar residues" evidence="11">
    <location>
        <begin position="301"/>
        <end position="315"/>
    </location>
</feature>
<dbReference type="InterPro" id="IPR025655">
    <property type="entry name" value="PEX14"/>
</dbReference>
<proteinExistence type="inferred from homology"/>
<keyword evidence="14" id="KW-1185">Reference proteome</keyword>
<evidence type="ECO:0000256" key="3">
    <source>
        <dbReference type="ARBA" id="ARBA00022927"/>
    </source>
</evidence>
<keyword evidence="2 10" id="KW-0813">Transport</keyword>
<evidence type="ECO:0000256" key="11">
    <source>
        <dbReference type="SAM" id="MobiDB-lite"/>
    </source>
</evidence>